<reference evidence="2" key="2">
    <citation type="submission" date="2020-09" db="EMBL/GenBank/DDBJ databases">
        <authorList>
            <person name="Luo X."/>
        </authorList>
    </citation>
    <scope>NUCLEOTIDE SEQUENCE</scope>
    <source>
        <strain evidence="2">TRM S81-3</strain>
    </source>
</reference>
<proteinExistence type="predicted"/>
<accession>A0A926L4T1</accession>
<dbReference type="AlphaFoldDB" id="A0A926L4T1"/>
<reference evidence="2" key="1">
    <citation type="submission" date="2020-09" db="EMBL/GenBank/DDBJ databases">
        <title>Streptomyces grisecoloratus sp. nov., isolated from cotton soil.</title>
        <authorList>
            <person name="Xing L."/>
        </authorList>
    </citation>
    <scope>NUCLEOTIDE SEQUENCE</scope>
    <source>
        <strain evidence="2">TRM S81-3</strain>
    </source>
</reference>
<gene>
    <name evidence="2" type="ORF">H0H10_13690</name>
</gene>
<feature type="region of interest" description="Disordered" evidence="1">
    <location>
        <begin position="99"/>
        <end position="120"/>
    </location>
</feature>
<dbReference type="Pfam" id="PF19981">
    <property type="entry name" value="DUF6417"/>
    <property type="match status" value="1"/>
</dbReference>
<dbReference type="Proteomes" id="UP000621210">
    <property type="component" value="Unassembled WGS sequence"/>
</dbReference>
<dbReference type="RefSeq" id="WP_188181213.1">
    <property type="nucleotide sequence ID" value="NZ_JACVQF010000187.1"/>
</dbReference>
<dbReference type="EMBL" id="JACVQF010000187">
    <property type="protein sequence ID" value="MBD0420207.1"/>
    <property type="molecule type" value="Genomic_DNA"/>
</dbReference>
<evidence type="ECO:0000256" key="1">
    <source>
        <dbReference type="SAM" id="MobiDB-lite"/>
    </source>
</evidence>
<sequence>MDDDQHIDLDLDEIDFAPMGTAERLALLTLEEAHDVLRLLVTVAQEPGPMSREADRLARRLPSVSRRRTDPVRSLRHQGWDKSMMCSWTSGWQWPQAFRPEARSRRASSRSMGRCRLPAM</sequence>
<protein>
    <submittedName>
        <fullName evidence="2">Uncharacterized protein</fullName>
    </submittedName>
</protein>
<name>A0A926L4T1_9ACTN</name>
<keyword evidence="3" id="KW-1185">Reference proteome</keyword>
<organism evidence="2 3">
    <name type="scientific">Streptomyces griseicoloratus</name>
    <dbReference type="NCBI Taxonomy" id="2752516"/>
    <lineage>
        <taxon>Bacteria</taxon>
        <taxon>Bacillati</taxon>
        <taxon>Actinomycetota</taxon>
        <taxon>Actinomycetes</taxon>
        <taxon>Kitasatosporales</taxon>
        <taxon>Streptomycetaceae</taxon>
        <taxon>Streptomyces</taxon>
    </lineage>
</organism>
<feature type="region of interest" description="Disordered" evidence="1">
    <location>
        <begin position="48"/>
        <end position="76"/>
    </location>
</feature>
<dbReference type="InterPro" id="IPR046302">
    <property type="entry name" value="DUF6417"/>
</dbReference>
<evidence type="ECO:0000313" key="2">
    <source>
        <dbReference type="EMBL" id="MBD0420207.1"/>
    </source>
</evidence>
<comment type="caution">
    <text evidence="2">The sequence shown here is derived from an EMBL/GenBank/DDBJ whole genome shotgun (WGS) entry which is preliminary data.</text>
</comment>
<evidence type="ECO:0000313" key="3">
    <source>
        <dbReference type="Proteomes" id="UP000621210"/>
    </source>
</evidence>